<dbReference type="Proteomes" id="UP000007151">
    <property type="component" value="Unassembled WGS sequence"/>
</dbReference>
<evidence type="ECO:0000313" key="2">
    <source>
        <dbReference type="Proteomes" id="UP000007151"/>
    </source>
</evidence>
<comment type="caution">
    <text evidence="1">The sequence shown here is derived from an EMBL/GenBank/DDBJ whole genome shotgun (WGS) entry which is preliminary data.</text>
</comment>
<organism evidence="1 2">
    <name type="scientific">Danaus plexippus plexippus</name>
    <dbReference type="NCBI Taxonomy" id="278856"/>
    <lineage>
        <taxon>Eukaryota</taxon>
        <taxon>Metazoa</taxon>
        <taxon>Ecdysozoa</taxon>
        <taxon>Arthropoda</taxon>
        <taxon>Hexapoda</taxon>
        <taxon>Insecta</taxon>
        <taxon>Pterygota</taxon>
        <taxon>Neoptera</taxon>
        <taxon>Endopterygota</taxon>
        <taxon>Lepidoptera</taxon>
        <taxon>Glossata</taxon>
        <taxon>Ditrysia</taxon>
        <taxon>Papilionoidea</taxon>
        <taxon>Nymphalidae</taxon>
        <taxon>Danainae</taxon>
        <taxon>Danaini</taxon>
        <taxon>Danaina</taxon>
        <taxon>Danaus</taxon>
        <taxon>Danaus</taxon>
    </lineage>
</organism>
<dbReference type="KEGG" id="dpl:KGM_215315"/>
<proteinExistence type="predicted"/>
<keyword evidence="2" id="KW-1185">Reference proteome</keyword>
<dbReference type="AlphaFoldDB" id="A0A212EW73"/>
<dbReference type="InParanoid" id="A0A212EW73"/>
<protein>
    <submittedName>
        <fullName evidence="1">Uncharacterized protein</fullName>
    </submittedName>
</protein>
<accession>A0A212EW73</accession>
<dbReference type="EMBL" id="AGBW02012071">
    <property type="protein sequence ID" value="OWR45729.1"/>
    <property type="molecule type" value="Genomic_DNA"/>
</dbReference>
<evidence type="ECO:0000313" key="1">
    <source>
        <dbReference type="EMBL" id="OWR45729.1"/>
    </source>
</evidence>
<gene>
    <name evidence="1" type="ORF">KGM_215315</name>
</gene>
<dbReference type="eggNOG" id="ENOG502TC0D">
    <property type="taxonomic scope" value="Eukaryota"/>
</dbReference>
<name>A0A212EW73_DANPL</name>
<reference evidence="1 2" key="1">
    <citation type="journal article" date="2011" name="Cell">
        <title>The monarch butterfly genome yields insights into long-distance migration.</title>
        <authorList>
            <person name="Zhan S."/>
            <person name="Merlin C."/>
            <person name="Boore J.L."/>
            <person name="Reppert S.M."/>
        </authorList>
    </citation>
    <scope>NUCLEOTIDE SEQUENCE [LARGE SCALE GENOMIC DNA]</scope>
    <source>
        <strain evidence="1">F-2</strain>
    </source>
</reference>
<sequence>MFRIHTSNSHDKVETDENKFLRDLDDDEWHVTHLRKMEHDLQGCEGETFAEKAKRYRKALKNDGALVELVSSNAIPFNPYKIESDKCKASRSSQLNQGSISKELKLNSTNVTITNDGEVKSATISTRATVNESERLLGLKTQRRSEYQFSSDEYYDEVQDFNTAACPEDVEVITLELDQIRSYYVECESIVEWRSLEEPK</sequence>